<feature type="compositionally biased region" description="Low complexity" evidence="1">
    <location>
        <begin position="65"/>
        <end position="87"/>
    </location>
</feature>
<sequence length="141" mass="14224">MLLRLQPCARSLILVLLVQTMLGVVLVEAVPATRSPGGTTSASTATPTPPICVDPTTAPTPPPATTAAPTTSLAATNTTWPRWVGPVGTPPPLPTSAPNGVPPPGGGGGGAVRDNLVEDDDGQYPKLFPHGNFVCASLISE</sequence>
<feature type="signal peptide" evidence="2">
    <location>
        <begin position="1"/>
        <end position="23"/>
    </location>
</feature>
<feature type="chain" id="PRO_5043552300" evidence="2">
    <location>
        <begin position="24"/>
        <end position="141"/>
    </location>
</feature>
<keyword evidence="2" id="KW-0732">Signal</keyword>
<reference evidence="3" key="1">
    <citation type="submission" date="2022-12" db="EMBL/GenBank/DDBJ databases">
        <title>Chromosome-level genome assembly of the bean flower thrips Megalurothrips usitatus.</title>
        <authorList>
            <person name="Ma L."/>
            <person name="Liu Q."/>
            <person name="Li H."/>
            <person name="Cai W."/>
        </authorList>
    </citation>
    <scope>NUCLEOTIDE SEQUENCE</scope>
    <source>
        <strain evidence="3">Cailab_2022a</strain>
    </source>
</reference>
<dbReference type="EMBL" id="JAPTSV010000004">
    <property type="protein sequence ID" value="KAJ1528555.1"/>
    <property type="molecule type" value="Genomic_DNA"/>
</dbReference>
<feature type="region of interest" description="Disordered" evidence="1">
    <location>
        <begin position="33"/>
        <end position="124"/>
    </location>
</feature>
<proteinExistence type="predicted"/>
<comment type="caution">
    <text evidence="3">The sequence shown here is derived from an EMBL/GenBank/DDBJ whole genome shotgun (WGS) entry which is preliminary data.</text>
</comment>
<protein>
    <submittedName>
        <fullName evidence="3">Uncharacterized protein</fullName>
    </submittedName>
</protein>
<evidence type="ECO:0000313" key="4">
    <source>
        <dbReference type="Proteomes" id="UP001075354"/>
    </source>
</evidence>
<accession>A0AAV7XUL4</accession>
<evidence type="ECO:0000256" key="2">
    <source>
        <dbReference type="SAM" id="SignalP"/>
    </source>
</evidence>
<feature type="compositionally biased region" description="Pro residues" evidence="1">
    <location>
        <begin position="47"/>
        <end position="64"/>
    </location>
</feature>
<gene>
    <name evidence="3" type="ORF">ONE63_006961</name>
</gene>
<feature type="compositionally biased region" description="Pro residues" evidence="1">
    <location>
        <begin position="88"/>
        <end position="105"/>
    </location>
</feature>
<feature type="compositionally biased region" description="Low complexity" evidence="1">
    <location>
        <begin position="33"/>
        <end position="46"/>
    </location>
</feature>
<evidence type="ECO:0000313" key="3">
    <source>
        <dbReference type="EMBL" id="KAJ1528555.1"/>
    </source>
</evidence>
<dbReference type="AlphaFoldDB" id="A0AAV7XUL4"/>
<dbReference type="Proteomes" id="UP001075354">
    <property type="component" value="Chromosome 4"/>
</dbReference>
<evidence type="ECO:0000256" key="1">
    <source>
        <dbReference type="SAM" id="MobiDB-lite"/>
    </source>
</evidence>
<organism evidence="3 4">
    <name type="scientific">Megalurothrips usitatus</name>
    <name type="common">bean blossom thrips</name>
    <dbReference type="NCBI Taxonomy" id="439358"/>
    <lineage>
        <taxon>Eukaryota</taxon>
        <taxon>Metazoa</taxon>
        <taxon>Ecdysozoa</taxon>
        <taxon>Arthropoda</taxon>
        <taxon>Hexapoda</taxon>
        <taxon>Insecta</taxon>
        <taxon>Pterygota</taxon>
        <taxon>Neoptera</taxon>
        <taxon>Paraneoptera</taxon>
        <taxon>Thysanoptera</taxon>
        <taxon>Terebrantia</taxon>
        <taxon>Thripoidea</taxon>
        <taxon>Thripidae</taxon>
        <taxon>Megalurothrips</taxon>
    </lineage>
</organism>
<name>A0AAV7XUL4_9NEOP</name>
<keyword evidence="4" id="KW-1185">Reference proteome</keyword>